<gene>
    <name evidence="2" type="ORF">HUJ06_017174</name>
</gene>
<feature type="compositionally biased region" description="Basic residues" evidence="1">
    <location>
        <begin position="8"/>
        <end position="27"/>
    </location>
</feature>
<comment type="caution">
    <text evidence="2">The sequence shown here is derived from an EMBL/GenBank/DDBJ whole genome shotgun (WGS) entry which is preliminary data.</text>
</comment>
<keyword evidence="3" id="KW-1185">Reference proteome</keyword>
<sequence length="51" mass="6272">MTCEQKRKPQKARIRRKEKQKTPRKNIKMRDREIAEKARDERAWMDTTGRS</sequence>
<dbReference type="AlphaFoldDB" id="A0A822ZQS2"/>
<name>A0A822ZQS2_NELNU</name>
<proteinExistence type="predicted"/>
<protein>
    <submittedName>
        <fullName evidence="2">Uncharacterized protein</fullName>
    </submittedName>
</protein>
<reference evidence="2 3" key="1">
    <citation type="journal article" date="2020" name="Mol. Biol. Evol.">
        <title>Distinct Expression and Methylation Patterns for Genes with Different Fates following a Single Whole-Genome Duplication in Flowering Plants.</title>
        <authorList>
            <person name="Shi T."/>
            <person name="Rahmani R.S."/>
            <person name="Gugger P.F."/>
            <person name="Wang M."/>
            <person name="Li H."/>
            <person name="Zhang Y."/>
            <person name="Li Z."/>
            <person name="Wang Q."/>
            <person name="Van de Peer Y."/>
            <person name="Marchal K."/>
            <person name="Chen J."/>
        </authorList>
    </citation>
    <scope>NUCLEOTIDE SEQUENCE [LARGE SCALE GENOMIC DNA]</scope>
    <source>
        <tissue evidence="2">Leaf</tissue>
    </source>
</reference>
<evidence type="ECO:0000256" key="1">
    <source>
        <dbReference type="SAM" id="MobiDB-lite"/>
    </source>
</evidence>
<dbReference type="EMBL" id="DUZY01000008">
    <property type="protein sequence ID" value="DAD47237.1"/>
    <property type="molecule type" value="Genomic_DNA"/>
</dbReference>
<feature type="compositionally biased region" description="Basic and acidic residues" evidence="1">
    <location>
        <begin position="28"/>
        <end position="44"/>
    </location>
</feature>
<accession>A0A822ZQS2</accession>
<evidence type="ECO:0000313" key="2">
    <source>
        <dbReference type="EMBL" id="DAD47237.1"/>
    </source>
</evidence>
<evidence type="ECO:0000313" key="3">
    <source>
        <dbReference type="Proteomes" id="UP000607653"/>
    </source>
</evidence>
<feature type="region of interest" description="Disordered" evidence="1">
    <location>
        <begin position="1"/>
        <end position="51"/>
    </location>
</feature>
<organism evidence="2 3">
    <name type="scientific">Nelumbo nucifera</name>
    <name type="common">Sacred lotus</name>
    <dbReference type="NCBI Taxonomy" id="4432"/>
    <lineage>
        <taxon>Eukaryota</taxon>
        <taxon>Viridiplantae</taxon>
        <taxon>Streptophyta</taxon>
        <taxon>Embryophyta</taxon>
        <taxon>Tracheophyta</taxon>
        <taxon>Spermatophyta</taxon>
        <taxon>Magnoliopsida</taxon>
        <taxon>Proteales</taxon>
        <taxon>Nelumbonaceae</taxon>
        <taxon>Nelumbo</taxon>
    </lineage>
</organism>
<dbReference type="Proteomes" id="UP000607653">
    <property type="component" value="Unassembled WGS sequence"/>
</dbReference>